<evidence type="ECO:0000313" key="2">
    <source>
        <dbReference type="EMBL" id="SVD19627.1"/>
    </source>
</evidence>
<sequence length="97" mass="11570">MLALRILYLILSIAVVASFSAMIFGVHREYSEFNKLGSQLTSDIRHPQHITHSRYLLRTNLITGYRCIMKRDEHTKNKHLLEGLKFCEFVKWWELYK</sequence>
<keyword evidence="1" id="KW-0472">Membrane</keyword>
<name>A0A382TDS3_9ZZZZ</name>
<organism evidence="2">
    <name type="scientific">marine metagenome</name>
    <dbReference type="NCBI Taxonomy" id="408172"/>
    <lineage>
        <taxon>unclassified sequences</taxon>
        <taxon>metagenomes</taxon>
        <taxon>ecological metagenomes</taxon>
    </lineage>
</organism>
<feature type="transmembrane region" description="Helical" evidence="1">
    <location>
        <begin position="6"/>
        <end position="26"/>
    </location>
</feature>
<evidence type="ECO:0000256" key="1">
    <source>
        <dbReference type="SAM" id="Phobius"/>
    </source>
</evidence>
<accession>A0A382TDS3</accession>
<protein>
    <submittedName>
        <fullName evidence="2">Uncharacterized protein</fullName>
    </submittedName>
</protein>
<gene>
    <name evidence="2" type="ORF">METZ01_LOCUS372481</name>
</gene>
<dbReference type="EMBL" id="UINC01135466">
    <property type="protein sequence ID" value="SVD19627.1"/>
    <property type="molecule type" value="Genomic_DNA"/>
</dbReference>
<reference evidence="2" key="1">
    <citation type="submission" date="2018-05" db="EMBL/GenBank/DDBJ databases">
        <authorList>
            <person name="Lanie J.A."/>
            <person name="Ng W.-L."/>
            <person name="Kazmierczak K.M."/>
            <person name="Andrzejewski T.M."/>
            <person name="Davidsen T.M."/>
            <person name="Wayne K.J."/>
            <person name="Tettelin H."/>
            <person name="Glass J.I."/>
            <person name="Rusch D."/>
            <person name="Podicherti R."/>
            <person name="Tsui H.-C.T."/>
            <person name="Winkler M.E."/>
        </authorList>
    </citation>
    <scope>NUCLEOTIDE SEQUENCE</scope>
</reference>
<proteinExistence type="predicted"/>
<keyword evidence="1" id="KW-0812">Transmembrane</keyword>
<dbReference type="AlphaFoldDB" id="A0A382TDS3"/>
<keyword evidence="1" id="KW-1133">Transmembrane helix</keyword>